<comment type="caution">
    <text evidence="4">The sequence shown here is derived from an EMBL/GenBank/DDBJ whole genome shotgun (WGS) entry which is preliminary data.</text>
</comment>
<dbReference type="SUPFAM" id="SSF52172">
    <property type="entry name" value="CheY-like"/>
    <property type="match status" value="1"/>
</dbReference>
<dbReference type="Gene3D" id="3.40.50.2300">
    <property type="match status" value="1"/>
</dbReference>
<dbReference type="SMART" id="SM00448">
    <property type="entry name" value="REC"/>
    <property type="match status" value="1"/>
</dbReference>
<dbReference type="Proteomes" id="UP000574769">
    <property type="component" value="Unassembled WGS sequence"/>
</dbReference>
<dbReference type="Pfam" id="PF00072">
    <property type="entry name" value="Response_reg"/>
    <property type="match status" value="1"/>
</dbReference>
<dbReference type="PANTHER" id="PTHR44591">
    <property type="entry name" value="STRESS RESPONSE REGULATOR PROTEIN 1"/>
    <property type="match status" value="1"/>
</dbReference>
<evidence type="ECO:0000256" key="2">
    <source>
        <dbReference type="PROSITE-ProRule" id="PRU00169"/>
    </source>
</evidence>
<dbReference type="AlphaFoldDB" id="A0A7W7EXB6"/>
<proteinExistence type="predicted"/>
<dbReference type="EMBL" id="JACHNY010000003">
    <property type="protein sequence ID" value="MBB4617523.1"/>
    <property type="molecule type" value="Genomic_DNA"/>
</dbReference>
<sequence>MEPVKMPPVTTGMAAKPVLLVVEDDQLILLHATMTLEDEGYEVIGVSDAKSALETAAARPDIAALFTDIDLPGERCGLNLAATLRQARPDMRMVITSGTREIGDGDLPEGGIFVPKPYTTADMRRALQPAF</sequence>
<protein>
    <submittedName>
        <fullName evidence="4">CheY-like chemotaxis protein</fullName>
    </submittedName>
</protein>
<reference evidence="4 5" key="1">
    <citation type="submission" date="2020-08" db="EMBL/GenBank/DDBJ databases">
        <title>Genomic Encyclopedia of Type Strains, Phase IV (KMG-IV): sequencing the most valuable type-strain genomes for metagenomic binning, comparative biology and taxonomic classification.</title>
        <authorList>
            <person name="Goeker M."/>
        </authorList>
    </citation>
    <scope>NUCLEOTIDE SEQUENCE [LARGE SCALE GENOMIC DNA]</scope>
    <source>
        <strain evidence="4 5">DSM 15867</strain>
    </source>
</reference>
<evidence type="ECO:0000313" key="4">
    <source>
        <dbReference type="EMBL" id="MBB4617523.1"/>
    </source>
</evidence>
<accession>A0A7W7EXB6</accession>
<dbReference type="PANTHER" id="PTHR44591:SF18">
    <property type="entry name" value="REGULATORY PROTEIN"/>
    <property type="match status" value="1"/>
</dbReference>
<gene>
    <name evidence="4" type="ORF">GGQ96_001651</name>
</gene>
<feature type="modified residue" description="4-aspartylphosphate" evidence="2">
    <location>
        <position position="68"/>
    </location>
</feature>
<keyword evidence="1 2" id="KW-0597">Phosphoprotein</keyword>
<dbReference type="InterPro" id="IPR011006">
    <property type="entry name" value="CheY-like_superfamily"/>
</dbReference>
<evidence type="ECO:0000313" key="5">
    <source>
        <dbReference type="Proteomes" id="UP000574769"/>
    </source>
</evidence>
<dbReference type="InterPro" id="IPR050595">
    <property type="entry name" value="Bact_response_regulator"/>
</dbReference>
<dbReference type="InterPro" id="IPR001789">
    <property type="entry name" value="Sig_transdc_resp-reg_receiver"/>
</dbReference>
<dbReference type="GO" id="GO:0000160">
    <property type="term" value="P:phosphorelay signal transduction system"/>
    <property type="evidence" value="ECO:0007669"/>
    <property type="project" value="InterPro"/>
</dbReference>
<dbReference type="RefSeq" id="WP_184113445.1">
    <property type="nucleotide sequence ID" value="NZ_JACHNY010000003.1"/>
</dbReference>
<keyword evidence="5" id="KW-1185">Reference proteome</keyword>
<dbReference type="PROSITE" id="PS50110">
    <property type="entry name" value="RESPONSE_REGULATORY"/>
    <property type="match status" value="1"/>
</dbReference>
<feature type="domain" description="Response regulatory" evidence="3">
    <location>
        <begin position="18"/>
        <end position="131"/>
    </location>
</feature>
<name>A0A7W7EXB6_9SPHN</name>
<evidence type="ECO:0000259" key="3">
    <source>
        <dbReference type="PROSITE" id="PS50110"/>
    </source>
</evidence>
<organism evidence="4 5">
    <name type="scientific">Sphingomonas abaci</name>
    <dbReference type="NCBI Taxonomy" id="237611"/>
    <lineage>
        <taxon>Bacteria</taxon>
        <taxon>Pseudomonadati</taxon>
        <taxon>Pseudomonadota</taxon>
        <taxon>Alphaproteobacteria</taxon>
        <taxon>Sphingomonadales</taxon>
        <taxon>Sphingomonadaceae</taxon>
        <taxon>Sphingomonas</taxon>
    </lineage>
</organism>
<evidence type="ECO:0000256" key="1">
    <source>
        <dbReference type="ARBA" id="ARBA00022553"/>
    </source>
</evidence>